<dbReference type="EMBL" id="KN717530">
    <property type="protein sequence ID" value="KJH40217.1"/>
    <property type="molecule type" value="Genomic_DNA"/>
</dbReference>
<protein>
    <submittedName>
        <fullName evidence="1">Uncharacterized protein</fullName>
    </submittedName>
</protein>
<keyword evidence="2" id="KW-1185">Reference proteome</keyword>
<dbReference type="AlphaFoldDB" id="A0A0D8X8Z9"/>
<gene>
    <name evidence="1" type="ORF">DICVIV_13844</name>
</gene>
<dbReference type="Proteomes" id="UP000053766">
    <property type="component" value="Unassembled WGS sequence"/>
</dbReference>
<name>A0A0D8X8Z9_DICVI</name>
<sequence>MLIHITLITYAMADIIDPRCAAPDAGVMKFTKKAVNCEDKLSDDKCKTFYPNGITVGSKDDRHANCFQVK</sequence>
<accession>A0A0D8X8Z9</accession>
<organism evidence="1 2">
    <name type="scientific">Dictyocaulus viviparus</name>
    <name type="common">Bovine lungworm</name>
    <dbReference type="NCBI Taxonomy" id="29172"/>
    <lineage>
        <taxon>Eukaryota</taxon>
        <taxon>Metazoa</taxon>
        <taxon>Ecdysozoa</taxon>
        <taxon>Nematoda</taxon>
        <taxon>Chromadorea</taxon>
        <taxon>Rhabditida</taxon>
        <taxon>Rhabditina</taxon>
        <taxon>Rhabditomorpha</taxon>
        <taxon>Strongyloidea</taxon>
        <taxon>Metastrongylidae</taxon>
        <taxon>Dictyocaulus</taxon>
    </lineage>
</organism>
<proteinExistence type="predicted"/>
<evidence type="ECO:0000313" key="2">
    <source>
        <dbReference type="Proteomes" id="UP000053766"/>
    </source>
</evidence>
<evidence type="ECO:0000313" key="1">
    <source>
        <dbReference type="EMBL" id="KJH40217.1"/>
    </source>
</evidence>
<reference evidence="2" key="2">
    <citation type="journal article" date="2016" name="Sci. Rep.">
        <title>Dictyocaulus viviparus genome, variome and transcriptome elucidate lungworm biology and support future intervention.</title>
        <authorList>
            <person name="McNulty S.N."/>
            <person name="Strube C."/>
            <person name="Rosa B.A."/>
            <person name="Martin J.C."/>
            <person name="Tyagi R."/>
            <person name="Choi Y.J."/>
            <person name="Wang Q."/>
            <person name="Hallsworth Pepin K."/>
            <person name="Zhang X."/>
            <person name="Ozersky P."/>
            <person name="Wilson R.K."/>
            <person name="Sternberg P.W."/>
            <person name="Gasser R.B."/>
            <person name="Mitreva M."/>
        </authorList>
    </citation>
    <scope>NUCLEOTIDE SEQUENCE [LARGE SCALE GENOMIC DNA]</scope>
    <source>
        <strain evidence="2">HannoverDv2000</strain>
    </source>
</reference>
<reference evidence="1 2" key="1">
    <citation type="submission" date="2013-11" db="EMBL/GenBank/DDBJ databases">
        <title>Draft genome of the bovine lungworm Dictyocaulus viviparus.</title>
        <authorList>
            <person name="Mitreva M."/>
        </authorList>
    </citation>
    <scope>NUCLEOTIDE SEQUENCE [LARGE SCALE GENOMIC DNA]</scope>
    <source>
        <strain evidence="1 2">HannoverDv2000</strain>
    </source>
</reference>